<evidence type="ECO:0000256" key="1">
    <source>
        <dbReference type="SAM" id="SignalP"/>
    </source>
</evidence>
<dbReference type="InterPro" id="IPR017853">
    <property type="entry name" value="GH"/>
</dbReference>
<dbReference type="OrthoDB" id="100605at2"/>
<dbReference type="PANTHER" id="PTHR43405:SF1">
    <property type="entry name" value="GLYCOSYL HYDROLASE DIGH"/>
    <property type="match status" value="1"/>
</dbReference>
<comment type="caution">
    <text evidence="2">The sequence shown here is derived from an EMBL/GenBank/DDBJ whole genome shotgun (WGS) entry which is preliminary data.</text>
</comment>
<dbReference type="Proteomes" id="UP000286598">
    <property type="component" value="Unassembled WGS sequence"/>
</dbReference>
<evidence type="ECO:0008006" key="4">
    <source>
        <dbReference type="Google" id="ProtNLM"/>
    </source>
</evidence>
<name>A0A3R6FGV4_9BACT</name>
<dbReference type="InterPro" id="IPR052177">
    <property type="entry name" value="Divisome_Glycosyl_Hydrolase"/>
</dbReference>
<evidence type="ECO:0000313" key="2">
    <source>
        <dbReference type="EMBL" id="RHK50813.1"/>
    </source>
</evidence>
<gene>
    <name evidence="2" type="ORF">DW060_06545</name>
</gene>
<evidence type="ECO:0000313" key="3">
    <source>
        <dbReference type="Proteomes" id="UP000286598"/>
    </source>
</evidence>
<dbReference type="Gene3D" id="3.20.20.80">
    <property type="entry name" value="Glycosidases"/>
    <property type="match status" value="1"/>
</dbReference>
<keyword evidence="3" id="KW-1185">Reference proteome</keyword>
<dbReference type="AlphaFoldDB" id="A0A3R6FGV4"/>
<sequence length="367" mass="41266">MKKILMTLALALTTMCANAKGAKTPVFAWSGWGENTTEKSLTADFKAWKKHGVTGVCINAGMDVEKIAVAAKVAKKVGLEYHAWVPTMVQGGKPKSWYTVNRLGESASDKPAYVPYYTTLDPRNKEVRKFLVEKFEEIASIPEIDYVQLDYIRYADVILARGLWDKYGLTMNGEYAKADYCYCDDCVAAFKQQSGIDITKVTDPSKIKEWAQFRCDAVTDLVNAISDAVHAKQKKLSADVFPGPKSYAEWMVRQQWNNWKLDAVFPMNYNDFYMEPAAWVGKVTKEEVEAMKGKNTLLYSGIFICHDWRHKDKVVDPENSGLLPSEIAEAVQSSMAAGADGISIFTPNDMTEEHWTELEKVLKELSK</sequence>
<feature type="chain" id="PRO_5018702196" description="DUF4015 domain-containing protein" evidence="1">
    <location>
        <begin position="20"/>
        <end position="367"/>
    </location>
</feature>
<proteinExistence type="predicted"/>
<dbReference type="PANTHER" id="PTHR43405">
    <property type="entry name" value="GLYCOSYL HYDROLASE DIGH"/>
    <property type="match status" value="1"/>
</dbReference>
<dbReference type="EMBL" id="QRNO01000026">
    <property type="protein sequence ID" value="RHK50813.1"/>
    <property type="molecule type" value="Genomic_DNA"/>
</dbReference>
<feature type="signal peptide" evidence="1">
    <location>
        <begin position="1"/>
        <end position="19"/>
    </location>
</feature>
<accession>A0A3R6FGV4</accession>
<dbReference type="SUPFAM" id="SSF51445">
    <property type="entry name" value="(Trans)glycosidases"/>
    <property type="match status" value="1"/>
</dbReference>
<keyword evidence="1" id="KW-0732">Signal</keyword>
<organism evidence="2 3">
    <name type="scientific">Leyella stercorea</name>
    <dbReference type="NCBI Taxonomy" id="363265"/>
    <lineage>
        <taxon>Bacteria</taxon>
        <taxon>Pseudomonadati</taxon>
        <taxon>Bacteroidota</taxon>
        <taxon>Bacteroidia</taxon>
        <taxon>Bacteroidales</taxon>
        <taxon>Prevotellaceae</taxon>
        <taxon>Leyella</taxon>
    </lineage>
</organism>
<protein>
    <recommendedName>
        <fullName evidence="4">DUF4015 domain-containing protein</fullName>
    </recommendedName>
</protein>
<reference evidence="2 3" key="1">
    <citation type="submission" date="2018-08" db="EMBL/GenBank/DDBJ databases">
        <title>A genome reference for cultivated species of the human gut microbiota.</title>
        <authorList>
            <person name="Zou Y."/>
            <person name="Xue W."/>
            <person name="Luo G."/>
        </authorList>
    </citation>
    <scope>NUCLEOTIDE SEQUENCE [LARGE SCALE GENOMIC DNA]</scope>
    <source>
        <strain evidence="2 3">AF42-9</strain>
    </source>
</reference>